<evidence type="ECO:0000256" key="3">
    <source>
        <dbReference type="ARBA" id="ARBA00022692"/>
    </source>
</evidence>
<evidence type="ECO:0000256" key="2">
    <source>
        <dbReference type="ARBA" id="ARBA00022475"/>
    </source>
</evidence>
<keyword evidence="5 6" id="KW-0472">Membrane</keyword>
<dbReference type="RefSeq" id="WP_131101182.1">
    <property type="nucleotide sequence ID" value="NZ_CP036455.1"/>
</dbReference>
<feature type="transmembrane region" description="Helical" evidence="6">
    <location>
        <begin position="37"/>
        <end position="60"/>
    </location>
</feature>
<feature type="transmembrane region" description="Helical" evidence="6">
    <location>
        <begin position="348"/>
        <end position="367"/>
    </location>
</feature>
<evidence type="ECO:0000256" key="6">
    <source>
        <dbReference type="SAM" id="Phobius"/>
    </source>
</evidence>
<organism evidence="8 9">
    <name type="scientific">Streptomonospora litoralis</name>
    <dbReference type="NCBI Taxonomy" id="2498135"/>
    <lineage>
        <taxon>Bacteria</taxon>
        <taxon>Bacillati</taxon>
        <taxon>Actinomycetota</taxon>
        <taxon>Actinomycetes</taxon>
        <taxon>Streptosporangiales</taxon>
        <taxon>Nocardiopsidaceae</taxon>
        <taxon>Streptomonospora</taxon>
    </lineage>
</organism>
<feature type="transmembrane region" description="Helical" evidence="6">
    <location>
        <begin position="264"/>
        <end position="286"/>
    </location>
</feature>
<dbReference type="Pfam" id="PF02687">
    <property type="entry name" value="FtsX"/>
    <property type="match status" value="2"/>
</dbReference>
<feature type="domain" description="ABC3 transporter permease C-terminal" evidence="7">
    <location>
        <begin position="216"/>
        <end position="329"/>
    </location>
</feature>
<dbReference type="InterPro" id="IPR003838">
    <property type="entry name" value="ABC3_permease_C"/>
</dbReference>
<dbReference type="Proteomes" id="UP000292235">
    <property type="component" value="Chromosome"/>
</dbReference>
<gene>
    <name evidence="8" type="ORF">EKD16_23005</name>
</gene>
<accession>A0A4P6QAB3</accession>
<keyword evidence="2" id="KW-1003">Cell membrane</keyword>
<comment type="subcellular location">
    <subcellularLocation>
        <location evidence="1">Cell membrane</location>
        <topology evidence="1">Multi-pass membrane protein</topology>
    </subcellularLocation>
</comment>
<proteinExistence type="predicted"/>
<evidence type="ECO:0000313" key="9">
    <source>
        <dbReference type="Proteomes" id="UP000292235"/>
    </source>
</evidence>
<protein>
    <submittedName>
        <fullName evidence="8">FtsX-like permease family protein</fullName>
    </submittedName>
</protein>
<sequence length="780" mass="80118">MSRPVAGSRPSGSAPVRWVREAVLGARMSVSGGGDAWLRLALIAVGIGAAVALLLAAAAAPNVIGAREERESARTIAWTDQTPPKSERTLLMAQADTEYYGQSVYGRLVAAEGPRAPVPPGIAEVPEAGQMVVSPALARLLDSPEGELLRKRLDYRIVGTIGEEGLLGPGELAYYAGTEAETLSPANPSVERLDRLGYSMPDAGLVPAVLLLVLVGAVVALLPLGVFVAAALRLGSDKRDRRLAALRLLGADRWTAARIACGEALTGALAGIALGAGVFLLLRAGVESVQVAGISAFTTDVVPLPSLAAAVLIGVVALAVTVTLVSTARTVADPLGVTRRASRPRRRLWWRLAIPAAGLGLLYPVFTASEDIGAGLSELQLVGGLLLFLSGAGLLTPWVFQVAVSRARRGGPAWLLAVRRLRADGAAETRAVAGVAVIAAGAIAVQTLFTGVQQNFENPLQGQETGPAYSARIPDVSMSAASGTTEGLRSLPQVHNVHATADYHDPSGRDPVRLTVGECTALRASARIDRCEAGDVFLVGNKGGGVAPGDELELSGSGDSGERASWVLPASTRRVPAADSAEAEPGHTAARVLATPGAVAGAGLPRTSLWVDFDIASATPRATEEVRTAILSTHPLADMAGDSRSAVQEQVATVGALVTAAIATSLAVIGLGLLISTIDQLRESRQPLAVLAASGVRRRTLAVSVLYQATIPLAVGLAAAVVMGTAMGAILLRIVEYPVGFDLGTVVAITGGAALVGLAVSLLSLPALTRLVRPDNLRAE</sequence>
<feature type="transmembrane region" description="Helical" evidence="6">
    <location>
        <begin position="743"/>
        <end position="768"/>
    </location>
</feature>
<dbReference type="EMBL" id="CP036455">
    <property type="protein sequence ID" value="QBI56354.1"/>
    <property type="molecule type" value="Genomic_DNA"/>
</dbReference>
<evidence type="ECO:0000313" key="8">
    <source>
        <dbReference type="EMBL" id="QBI56354.1"/>
    </source>
</evidence>
<evidence type="ECO:0000259" key="7">
    <source>
        <dbReference type="Pfam" id="PF02687"/>
    </source>
</evidence>
<keyword evidence="4 6" id="KW-1133">Transmembrane helix</keyword>
<dbReference type="KEGG" id="strr:EKD16_23005"/>
<evidence type="ECO:0000256" key="1">
    <source>
        <dbReference type="ARBA" id="ARBA00004651"/>
    </source>
</evidence>
<dbReference type="AlphaFoldDB" id="A0A4P6QAB3"/>
<feature type="transmembrane region" description="Helical" evidence="6">
    <location>
        <begin position="429"/>
        <end position="449"/>
    </location>
</feature>
<reference evidence="8 9" key="1">
    <citation type="submission" date="2019-02" db="EMBL/GenBank/DDBJ databases">
        <authorList>
            <person name="Khodamoradi S."/>
            <person name="Hahnke R.L."/>
            <person name="Kaempfer P."/>
            <person name="Schumann P."/>
            <person name="Rohde M."/>
            <person name="Steinert M."/>
            <person name="Luzhetskyy A."/>
            <person name="Wink J."/>
            <person name="Ruckert C."/>
        </authorList>
    </citation>
    <scope>NUCLEOTIDE SEQUENCE [LARGE SCALE GENOMIC DNA]</scope>
    <source>
        <strain evidence="8 9">M2</strain>
    </source>
</reference>
<evidence type="ECO:0000256" key="5">
    <source>
        <dbReference type="ARBA" id="ARBA00023136"/>
    </source>
</evidence>
<dbReference type="GO" id="GO:0005886">
    <property type="term" value="C:plasma membrane"/>
    <property type="evidence" value="ECO:0007669"/>
    <property type="project" value="UniProtKB-SubCell"/>
</dbReference>
<keyword evidence="3 6" id="KW-0812">Transmembrane</keyword>
<feature type="transmembrane region" description="Helical" evidence="6">
    <location>
        <begin position="379"/>
        <end position="400"/>
    </location>
</feature>
<feature type="transmembrane region" description="Helical" evidence="6">
    <location>
        <begin position="654"/>
        <end position="675"/>
    </location>
</feature>
<evidence type="ECO:0000256" key="4">
    <source>
        <dbReference type="ARBA" id="ARBA00022989"/>
    </source>
</evidence>
<feature type="transmembrane region" description="Helical" evidence="6">
    <location>
        <begin position="705"/>
        <end position="731"/>
    </location>
</feature>
<keyword evidence="9" id="KW-1185">Reference proteome</keyword>
<feature type="transmembrane region" description="Helical" evidence="6">
    <location>
        <begin position="205"/>
        <end position="232"/>
    </location>
</feature>
<dbReference type="OrthoDB" id="3654456at2"/>
<name>A0A4P6QAB3_9ACTN</name>
<feature type="transmembrane region" description="Helical" evidence="6">
    <location>
        <begin position="306"/>
        <end position="327"/>
    </location>
</feature>
<feature type="domain" description="ABC3 transporter permease C-terminal" evidence="7">
    <location>
        <begin position="661"/>
        <end position="769"/>
    </location>
</feature>